<organism evidence="1">
    <name type="scientific">Ignisphaera aggregans</name>
    <dbReference type="NCBI Taxonomy" id="334771"/>
    <lineage>
        <taxon>Archaea</taxon>
        <taxon>Thermoproteota</taxon>
        <taxon>Thermoprotei</taxon>
        <taxon>Desulfurococcales</taxon>
        <taxon>Desulfurococcaceae</taxon>
        <taxon>Ignisphaera</taxon>
    </lineage>
</organism>
<proteinExistence type="predicted"/>
<dbReference type="AlphaFoldDB" id="A0A7C4BBB7"/>
<evidence type="ECO:0008006" key="2">
    <source>
        <dbReference type="Google" id="ProtNLM"/>
    </source>
</evidence>
<sequence length="346" mass="37617">MARVTWVTVSNPSPYRDGAYSCCLLGDVVFAVGFDEVMGVGRQRYRVEARSVRDGYILGRWTDEKVHRVASLYSCVATRNRVFAVGATEGFWSVIVFDRELAVVRRRDFEKPRFIPYAVDSDGDLLFVAGAELLSTGLYAIHIEAISVDDLTPIAKHSSNPRERGAAAYTITFNPETRQVLVGGFDNVDGYRSYRVEVLNRDLSLAVVARPGIRGAITGISPGPQGTSYAVGRGGVVKISREGSTIMTNTTRSGIKIAFSAAPPLGGRVAVITDNNLHVLDENLGAVETTRIARGTEVLAATQGRVAADATNIYIAMTQILTDVDWGWSIIAVNPRPARRFGIFGR</sequence>
<protein>
    <recommendedName>
        <fullName evidence="2">WD40 repeat domain-containing protein</fullName>
    </recommendedName>
</protein>
<evidence type="ECO:0000313" key="1">
    <source>
        <dbReference type="EMBL" id="HGI87201.1"/>
    </source>
</evidence>
<accession>A0A7C4BBB7</accession>
<reference evidence="1" key="1">
    <citation type="journal article" date="2020" name="mSystems">
        <title>Genome- and Community-Level Interaction Insights into Carbon Utilization and Element Cycling Functions of Hydrothermarchaeota in Hydrothermal Sediment.</title>
        <authorList>
            <person name="Zhou Z."/>
            <person name="Liu Y."/>
            <person name="Xu W."/>
            <person name="Pan J."/>
            <person name="Luo Z.H."/>
            <person name="Li M."/>
        </authorList>
    </citation>
    <scope>NUCLEOTIDE SEQUENCE [LARGE SCALE GENOMIC DNA]</scope>
    <source>
        <strain evidence="1">SpSt-732</strain>
    </source>
</reference>
<gene>
    <name evidence="1" type="ORF">ENV14_02220</name>
</gene>
<comment type="caution">
    <text evidence="1">The sequence shown here is derived from an EMBL/GenBank/DDBJ whole genome shotgun (WGS) entry which is preliminary data.</text>
</comment>
<dbReference type="InterPro" id="IPR011047">
    <property type="entry name" value="Quinoprotein_ADH-like_sf"/>
</dbReference>
<dbReference type="SUPFAM" id="SSF50998">
    <property type="entry name" value="Quinoprotein alcohol dehydrogenase-like"/>
    <property type="match status" value="1"/>
</dbReference>
<dbReference type="EMBL" id="DTFF01000018">
    <property type="protein sequence ID" value="HGI87201.1"/>
    <property type="molecule type" value="Genomic_DNA"/>
</dbReference>
<name>A0A7C4BBB7_9CREN</name>